<dbReference type="Proteomes" id="UP000013200">
    <property type="component" value="Unassembled WGS sequence"/>
</dbReference>
<feature type="transmembrane region" description="Helical" evidence="1">
    <location>
        <begin position="60"/>
        <end position="80"/>
    </location>
</feature>
<dbReference type="STRING" id="1217698.F888_00625"/>
<dbReference type="EMBL" id="APSA01000003">
    <property type="protein sequence ID" value="ENX39986.1"/>
    <property type="molecule type" value="Genomic_DNA"/>
</dbReference>
<keyword evidence="1" id="KW-0812">Transmembrane</keyword>
<sequence>MRVFSFLILDIFCLLCHSPFCSKNMRILIIASRLNRSTDKLNKKFQLAHQLLFTLGFHPYFSLFLGFFSCLKFMALKIVIQ</sequence>
<comment type="caution">
    <text evidence="2">The sequence shown here is derived from an EMBL/GenBank/DDBJ whole genome shotgun (WGS) entry which is preliminary data.</text>
</comment>
<keyword evidence="1" id="KW-0472">Membrane</keyword>
<keyword evidence="1" id="KW-1133">Transmembrane helix</keyword>
<evidence type="ECO:0000313" key="3">
    <source>
        <dbReference type="Proteomes" id="UP000013200"/>
    </source>
</evidence>
<name>N9RC79_9GAMM</name>
<protein>
    <submittedName>
        <fullName evidence="2">Uncharacterized protein</fullName>
    </submittedName>
</protein>
<evidence type="ECO:0000313" key="2">
    <source>
        <dbReference type="EMBL" id="ENX39986.1"/>
    </source>
</evidence>
<dbReference type="AlphaFoldDB" id="N9RC79"/>
<dbReference type="HOGENOM" id="CLU_2566115_0_0_6"/>
<accession>N9RC79</accession>
<keyword evidence="3" id="KW-1185">Reference proteome</keyword>
<proteinExistence type="predicted"/>
<evidence type="ECO:0000256" key="1">
    <source>
        <dbReference type="SAM" id="Phobius"/>
    </source>
</evidence>
<gene>
    <name evidence="2" type="ORF">F888_00625</name>
</gene>
<organism evidence="2 3">
    <name type="scientific">Acinetobacter courvalinii</name>
    <dbReference type="NCBI Taxonomy" id="280147"/>
    <lineage>
        <taxon>Bacteria</taxon>
        <taxon>Pseudomonadati</taxon>
        <taxon>Pseudomonadota</taxon>
        <taxon>Gammaproteobacteria</taxon>
        <taxon>Moraxellales</taxon>
        <taxon>Moraxellaceae</taxon>
        <taxon>Acinetobacter</taxon>
    </lineage>
</organism>
<reference evidence="2 3" key="1">
    <citation type="submission" date="2013-02" db="EMBL/GenBank/DDBJ databases">
        <title>The Genome Sequence of Acinetobacter sp. NIPH 3623.</title>
        <authorList>
            <consortium name="The Broad Institute Genome Sequencing Platform"/>
            <consortium name="The Broad Institute Genome Sequencing Center for Infectious Disease"/>
            <person name="Cerqueira G."/>
            <person name="Feldgarden M."/>
            <person name="Courvalin P."/>
            <person name="Perichon B."/>
            <person name="Grillot-Courvalin C."/>
            <person name="Clermont D."/>
            <person name="Rocha E."/>
            <person name="Yoon E.-J."/>
            <person name="Nemec A."/>
            <person name="Walker B."/>
            <person name="Young S.K."/>
            <person name="Zeng Q."/>
            <person name="Gargeya S."/>
            <person name="Fitzgerald M."/>
            <person name="Haas B."/>
            <person name="Abouelleil A."/>
            <person name="Alvarado L."/>
            <person name="Arachchi H.M."/>
            <person name="Berlin A.M."/>
            <person name="Chapman S.B."/>
            <person name="Dewar J."/>
            <person name="Goldberg J."/>
            <person name="Griggs A."/>
            <person name="Gujja S."/>
            <person name="Hansen M."/>
            <person name="Howarth C."/>
            <person name="Imamovic A."/>
            <person name="Larimer J."/>
            <person name="McCowan C."/>
            <person name="Murphy C."/>
            <person name="Neiman D."/>
            <person name="Pearson M."/>
            <person name="Priest M."/>
            <person name="Roberts A."/>
            <person name="Saif S."/>
            <person name="Shea T."/>
            <person name="Sisk P."/>
            <person name="Sykes S."/>
            <person name="Wortman J."/>
            <person name="Nusbaum C."/>
            <person name="Birren B."/>
        </authorList>
    </citation>
    <scope>NUCLEOTIDE SEQUENCE [LARGE SCALE GENOMIC DNA]</scope>
    <source>
        <strain evidence="2 3">NIPH 3623</strain>
    </source>
</reference>